<feature type="domain" description="Glycosyltransferase 2-like" evidence="1">
    <location>
        <begin position="6"/>
        <end position="167"/>
    </location>
</feature>
<dbReference type="Pfam" id="PF00535">
    <property type="entry name" value="Glycos_transf_2"/>
    <property type="match status" value="1"/>
</dbReference>
<evidence type="ECO:0000313" key="2">
    <source>
        <dbReference type="EMBL" id="MBK0403786.1"/>
    </source>
</evidence>
<dbReference type="SUPFAM" id="SSF53448">
    <property type="entry name" value="Nucleotide-diphospho-sugar transferases"/>
    <property type="match status" value="1"/>
</dbReference>
<dbReference type="CDD" id="cd00761">
    <property type="entry name" value="Glyco_tranf_GTA_type"/>
    <property type="match status" value="1"/>
</dbReference>
<gene>
    <name evidence="2" type="ORF">I5M27_12365</name>
</gene>
<reference evidence="2 3" key="1">
    <citation type="submission" date="2020-12" db="EMBL/GenBank/DDBJ databases">
        <title>Bacterial novel species Adhaeribacter sp. BT258 isolated from soil.</title>
        <authorList>
            <person name="Jung H.-Y."/>
        </authorList>
    </citation>
    <scope>NUCLEOTIDE SEQUENCE [LARGE SCALE GENOMIC DNA]</scope>
    <source>
        <strain evidence="2 3">BT258</strain>
    </source>
</reference>
<name>A0ABS1C306_9BACT</name>
<dbReference type="EMBL" id="JAEHFX010000006">
    <property type="protein sequence ID" value="MBK0403786.1"/>
    <property type="molecule type" value="Genomic_DNA"/>
</dbReference>
<dbReference type="Gene3D" id="3.90.550.10">
    <property type="entry name" value="Spore Coat Polysaccharide Biosynthesis Protein SpsA, Chain A"/>
    <property type="match status" value="1"/>
</dbReference>
<keyword evidence="3" id="KW-1185">Reference proteome</keyword>
<dbReference type="PANTHER" id="PTHR43685:SF3">
    <property type="entry name" value="SLR2126 PROTEIN"/>
    <property type="match status" value="1"/>
</dbReference>
<evidence type="ECO:0000259" key="1">
    <source>
        <dbReference type="Pfam" id="PF00535"/>
    </source>
</evidence>
<accession>A0ABS1C306</accession>
<proteinExistence type="predicted"/>
<dbReference type="PANTHER" id="PTHR43685">
    <property type="entry name" value="GLYCOSYLTRANSFERASE"/>
    <property type="match status" value="1"/>
</dbReference>
<dbReference type="InterPro" id="IPR029044">
    <property type="entry name" value="Nucleotide-diphossugar_trans"/>
</dbReference>
<dbReference type="InterPro" id="IPR001173">
    <property type="entry name" value="Glyco_trans_2-like"/>
</dbReference>
<comment type="caution">
    <text evidence="2">The sequence shown here is derived from an EMBL/GenBank/DDBJ whole genome shotgun (WGS) entry which is preliminary data.</text>
</comment>
<dbReference type="InterPro" id="IPR050834">
    <property type="entry name" value="Glycosyltransf_2"/>
</dbReference>
<sequence>MVSELSVLIPIYNQDVTKLVESLLAQCRSLTSRFEILLYDDASEEKFRNKHRYLNEEPEIRYVEMRQNVGRAAIRNCLAQDANFRYLLFLDNDSALPDEEFVKRYWECPEEADVLIGGTVYEPEAPSDMYMLRWHYGKMREEKLAAIRNKNPYTSLTLNNILIRKEVYLKHQLNTELQGYGHEDTKFGWELEKAGVSVKHINNPVIHLGLEPAVDFLKKTRQAIKNLYQLYQIQPSISDSKLIKSYELLRKTGMARIFLLAFRPMRGMMLQNLRSANPNLKYFDLYKLYLFTSQALGK</sequence>
<evidence type="ECO:0000313" key="3">
    <source>
        <dbReference type="Proteomes" id="UP000644147"/>
    </source>
</evidence>
<organism evidence="2 3">
    <name type="scientific">Adhaeribacter terrigena</name>
    <dbReference type="NCBI Taxonomy" id="2793070"/>
    <lineage>
        <taxon>Bacteria</taxon>
        <taxon>Pseudomonadati</taxon>
        <taxon>Bacteroidota</taxon>
        <taxon>Cytophagia</taxon>
        <taxon>Cytophagales</taxon>
        <taxon>Hymenobacteraceae</taxon>
        <taxon>Adhaeribacter</taxon>
    </lineage>
</organism>
<dbReference type="Proteomes" id="UP000644147">
    <property type="component" value="Unassembled WGS sequence"/>
</dbReference>
<protein>
    <submittedName>
        <fullName evidence="2">Glycosyltransferase family 2 protein</fullName>
    </submittedName>
</protein>
<dbReference type="RefSeq" id="WP_200506537.1">
    <property type="nucleotide sequence ID" value="NZ_JAEHFX010000006.1"/>
</dbReference>